<proteinExistence type="predicted"/>
<feature type="compositionally biased region" description="Low complexity" evidence="14">
    <location>
        <begin position="446"/>
        <end position="465"/>
    </location>
</feature>
<evidence type="ECO:0000259" key="17">
    <source>
        <dbReference type="PROSITE" id="PS50089"/>
    </source>
</evidence>
<dbReference type="InterPro" id="IPR018957">
    <property type="entry name" value="Znf_C3HC4_RING-type"/>
</dbReference>
<keyword evidence="8 13" id="KW-0863">Zinc-finger</keyword>
<feature type="transmembrane region" description="Helical" evidence="15">
    <location>
        <begin position="602"/>
        <end position="622"/>
    </location>
</feature>
<keyword evidence="7" id="KW-0479">Metal-binding</keyword>
<gene>
    <name evidence="18" type="ORF">B0A52_09063</name>
</gene>
<keyword evidence="16" id="KW-0732">Signal</keyword>
<dbReference type="Gene3D" id="3.40.350.10">
    <property type="entry name" value="Creatinase/prolidase N-terminal domain"/>
    <property type="match status" value="1"/>
</dbReference>
<evidence type="ECO:0000256" key="5">
    <source>
        <dbReference type="ARBA" id="ARBA00022679"/>
    </source>
</evidence>
<evidence type="ECO:0000256" key="13">
    <source>
        <dbReference type="PROSITE-ProRule" id="PRU00175"/>
    </source>
</evidence>
<dbReference type="InterPro" id="IPR021319">
    <property type="entry name" value="DUF2921"/>
</dbReference>
<evidence type="ECO:0000256" key="16">
    <source>
        <dbReference type="SAM" id="SignalP"/>
    </source>
</evidence>
<dbReference type="InterPro" id="IPR050659">
    <property type="entry name" value="Peptidase_M24B"/>
</dbReference>
<evidence type="ECO:0000256" key="1">
    <source>
        <dbReference type="ARBA" id="ARBA00000900"/>
    </source>
</evidence>
<dbReference type="InterPro" id="IPR001841">
    <property type="entry name" value="Znf_RING"/>
</dbReference>
<comment type="pathway">
    <text evidence="3">Protein modification; protein ubiquitination.</text>
</comment>
<dbReference type="Gene3D" id="3.30.40.10">
    <property type="entry name" value="Zinc/RING finger domain, C3HC4 (zinc finger)"/>
    <property type="match status" value="1"/>
</dbReference>
<comment type="caution">
    <text evidence="18">The sequence shown here is derived from an EMBL/GenBank/DDBJ whole genome shotgun (WGS) entry which is preliminary data.</text>
</comment>
<feature type="transmembrane region" description="Helical" evidence="15">
    <location>
        <begin position="637"/>
        <end position="657"/>
    </location>
</feature>
<feature type="transmembrane region" description="Helical" evidence="15">
    <location>
        <begin position="333"/>
        <end position="351"/>
    </location>
</feature>
<feature type="chain" id="PRO_5019350042" description="RING-type E3 ubiquitin transferase" evidence="16">
    <location>
        <begin position="27"/>
        <end position="1320"/>
    </location>
</feature>
<evidence type="ECO:0000256" key="12">
    <source>
        <dbReference type="ARBA" id="ARBA00023136"/>
    </source>
</evidence>
<evidence type="ECO:0000256" key="3">
    <source>
        <dbReference type="ARBA" id="ARBA00004906"/>
    </source>
</evidence>
<evidence type="ECO:0000256" key="2">
    <source>
        <dbReference type="ARBA" id="ARBA00004127"/>
    </source>
</evidence>
<feature type="domain" description="RING-type" evidence="17">
    <location>
        <begin position="712"/>
        <end position="772"/>
    </location>
</feature>
<feature type="signal peptide" evidence="16">
    <location>
        <begin position="1"/>
        <end position="26"/>
    </location>
</feature>
<comment type="subcellular location">
    <subcellularLocation>
        <location evidence="2">Endomembrane system</location>
        <topology evidence="2">Multi-pass membrane protein</topology>
    </subcellularLocation>
</comment>
<dbReference type="Pfam" id="PF00097">
    <property type="entry name" value="zf-C3HC4"/>
    <property type="match status" value="1"/>
</dbReference>
<dbReference type="PROSITE" id="PS50089">
    <property type="entry name" value="ZF_RING_2"/>
    <property type="match status" value="1"/>
</dbReference>
<keyword evidence="5" id="KW-0808">Transferase</keyword>
<dbReference type="SUPFAM" id="SSF55920">
    <property type="entry name" value="Creatinase/aminopeptidase"/>
    <property type="match status" value="1"/>
</dbReference>
<evidence type="ECO:0000256" key="15">
    <source>
        <dbReference type="SAM" id="Phobius"/>
    </source>
</evidence>
<dbReference type="PANTHER" id="PTHR46112:SF2">
    <property type="entry name" value="XAA-PRO AMINOPEPTIDASE P-RELATED"/>
    <property type="match status" value="1"/>
</dbReference>
<dbReference type="EC" id="2.3.2.27" evidence="4"/>
<dbReference type="Gene3D" id="3.90.230.10">
    <property type="entry name" value="Creatinase/methionine aminopeptidase superfamily"/>
    <property type="match status" value="1"/>
</dbReference>
<dbReference type="Pfam" id="PF11145">
    <property type="entry name" value="DUF2921"/>
    <property type="match status" value="2"/>
</dbReference>
<feature type="transmembrane region" description="Helical" evidence="15">
    <location>
        <begin position="400"/>
        <end position="419"/>
    </location>
</feature>
<feature type="transmembrane region" description="Helical" evidence="15">
    <location>
        <begin position="820"/>
        <end position="837"/>
    </location>
</feature>
<dbReference type="InterPro" id="IPR029149">
    <property type="entry name" value="Creatin/AminoP/Spt16_N"/>
</dbReference>
<dbReference type="OrthoDB" id="9984778at2759"/>
<evidence type="ECO:0000313" key="18">
    <source>
        <dbReference type="EMBL" id="RVX66939.1"/>
    </source>
</evidence>
<accession>A0A438MTB2</accession>
<evidence type="ECO:0000256" key="8">
    <source>
        <dbReference type="ARBA" id="ARBA00022771"/>
    </source>
</evidence>
<dbReference type="GO" id="GO:0061630">
    <property type="term" value="F:ubiquitin protein ligase activity"/>
    <property type="evidence" value="ECO:0007669"/>
    <property type="project" value="UniProtKB-EC"/>
</dbReference>
<evidence type="ECO:0000256" key="10">
    <source>
        <dbReference type="ARBA" id="ARBA00022833"/>
    </source>
</evidence>
<dbReference type="GO" id="GO:0012505">
    <property type="term" value="C:endomembrane system"/>
    <property type="evidence" value="ECO:0007669"/>
    <property type="project" value="UniProtKB-SubCell"/>
</dbReference>
<dbReference type="InterPro" id="IPR000994">
    <property type="entry name" value="Pept_M24"/>
</dbReference>
<evidence type="ECO:0000313" key="19">
    <source>
        <dbReference type="Proteomes" id="UP000288859"/>
    </source>
</evidence>
<dbReference type="SUPFAM" id="SSF57850">
    <property type="entry name" value="RING/U-box"/>
    <property type="match status" value="1"/>
</dbReference>
<dbReference type="VEuPathDB" id="FungiDB:PV10_04549"/>
<feature type="compositionally biased region" description="Polar residues" evidence="14">
    <location>
        <begin position="468"/>
        <end position="484"/>
    </location>
</feature>
<dbReference type="EMBL" id="NAJM01000054">
    <property type="protein sequence ID" value="RVX66939.1"/>
    <property type="molecule type" value="Genomic_DNA"/>
</dbReference>
<evidence type="ECO:0000256" key="11">
    <source>
        <dbReference type="ARBA" id="ARBA00022989"/>
    </source>
</evidence>
<evidence type="ECO:0000256" key="9">
    <source>
        <dbReference type="ARBA" id="ARBA00022786"/>
    </source>
</evidence>
<keyword evidence="9" id="KW-0833">Ubl conjugation pathway</keyword>
<keyword evidence="10" id="KW-0862">Zinc</keyword>
<evidence type="ECO:0000256" key="6">
    <source>
        <dbReference type="ARBA" id="ARBA00022692"/>
    </source>
</evidence>
<evidence type="ECO:0000256" key="4">
    <source>
        <dbReference type="ARBA" id="ARBA00012483"/>
    </source>
</evidence>
<organism evidence="18 19">
    <name type="scientific">Exophiala mesophila</name>
    <name type="common">Black yeast-like fungus</name>
    <dbReference type="NCBI Taxonomy" id="212818"/>
    <lineage>
        <taxon>Eukaryota</taxon>
        <taxon>Fungi</taxon>
        <taxon>Dikarya</taxon>
        <taxon>Ascomycota</taxon>
        <taxon>Pezizomycotina</taxon>
        <taxon>Eurotiomycetes</taxon>
        <taxon>Chaetothyriomycetidae</taxon>
        <taxon>Chaetothyriales</taxon>
        <taxon>Herpotrichiellaceae</taxon>
        <taxon>Exophiala</taxon>
    </lineage>
</organism>
<evidence type="ECO:0000256" key="14">
    <source>
        <dbReference type="SAM" id="MobiDB-lite"/>
    </source>
</evidence>
<dbReference type="Pfam" id="PF00557">
    <property type="entry name" value="Peptidase_M24"/>
    <property type="match status" value="2"/>
</dbReference>
<dbReference type="PANTHER" id="PTHR46112">
    <property type="entry name" value="AMINOPEPTIDASE"/>
    <property type="match status" value="1"/>
</dbReference>
<feature type="transmembrane region" description="Helical" evidence="15">
    <location>
        <begin position="548"/>
        <end position="566"/>
    </location>
</feature>
<protein>
    <recommendedName>
        <fullName evidence="4">RING-type E3 ubiquitin transferase</fullName>
        <ecNumber evidence="4">2.3.2.27</ecNumber>
    </recommendedName>
</protein>
<feature type="region of interest" description="Disordered" evidence="14">
    <location>
        <begin position="439"/>
        <end position="501"/>
    </location>
</feature>
<keyword evidence="6 15" id="KW-0812">Transmembrane</keyword>
<dbReference type="InterPro" id="IPR013083">
    <property type="entry name" value="Znf_RING/FYVE/PHD"/>
</dbReference>
<feature type="transmembrane region" description="Helical" evidence="15">
    <location>
        <begin position="572"/>
        <end position="590"/>
    </location>
</feature>
<sequence length="1320" mass="147086">MEGPRVVVLIILLLFIFLTPDQPARRRFILSNESIKERRQAQLNVLTNTTYGQFNPEAHRYLNLSGFREGDHYQWNSLAAVQDATRKQFQAIWSGQDPISDRPVYEQITGEIRGDFTRRVAPIPASGLNLSALDPRKEYMTPIFERNITEVNGELSMTLFDSNHIGSHKTAAIRADLSIWTPSAPGNGWQARVQGVHLPSGQVIMSTTSSKFNAFFALPHFALTPDGFNASIEVMNQTVHKIWDRTFEDMNDGLAFAPQCELIVWLQPRPQGFQGLDAEQTRTFLHQVETELQAPQGAPIGQPPPLAFSAVIFSPDCGYVLESDSVYGPKVEAYWSLAQRLVFAFVTILGLQISLLKRQMEKASTPSTRSRIAYQSIVIAALGDGLLLFALIALLMIDEAAFLIIASAAFLACIHVAFLEVKFVFDIWTIQVGEPARAEQERQRRAAAAPSPARPTAPATTTTPSPVNPTSEIPVTPAPTNQSVPGTFPTQATTAPTNPNAPAGLPLPVVAPRPTGAVPFIVPSDQDSPFQPEIPSTRASFAAIYSRFYFSLVMLMFFSLWAMSWPRTLRSIYASFLVFAYFSFWWPQIYRNVVRNCRKALSWEYVIGISVLRAIPVLYWYFADNNLLAIDTSPRTAFALLGWLWIQVAILASQQFLGPRLLVRESWCPPAYNYHPILREDDVEANGMSIGLLASASEAKDKDDKTRKVFDCAICMNEIDVPVLLKAEPGGIIGRGTGATWLEQRNYMVTPCRHIFHADCLEGWMNLRLVCPGGQDLGICKFLLLWGNRMKQVEDAMFDIDDDISFVRTCLLARSRRLKFLWLAIIGLLALGTQQVLHSSFLDTAVPITLEEFTQRRNRLAVALHESNIDAFILEPGYSFQYYANISQTDWEPWEPEERPFLMVVQPDVDAESGQVLGARTSFLAPHFEEDRVRMLGMPFRSTTREEGRSADAAVAGVIPKGLDMDLDIIVWEEDENPYQVLRNTTFRNISDIKVKMKMKVTVMVDEEIRDFIVRGLTAAGFDTVGLNHRVESVKQRKTSAEIELLRAVNTGTVEAVRQMRPCLVPGLTEDQVTTILNNALLSVGFSLFFNIVLFDENAALPHGGTVTGDKILGYDTMVLIDVGAHFMGYSSDISRSFSIDDGPARSSTRRRRCWYTWLMDLVDFLSFKKSSPITSGQVSSSTPEQTLVHSDLDNLLTLKLEIWNLVLAAQDASILAMTPAHTAADVDVAARHVISAAGYGDQFTHRVGHGIGIKAHESPYLNKGNTHAHLLPGMTFTSEPGVYLESKFGVRHEDVFLVRELGLPAECLSGRRAQGPWDP</sequence>
<dbReference type="SUPFAM" id="SSF53092">
    <property type="entry name" value="Creatinase/prolidase N-terminal domain"/>
    <property type="match status" value="1"/>
</dbReference>
<keyword evidence="12 15" id="KW-0472">Membrane</keyword>
<feature type="compositionally biased region" description="Low complexity" evidence="14">
    <location>
        <begin position="485"/>
        <end position="501"/>
    </location>
</feature>
<dbReference type="GO" id="GO:0008270">
    <property type="term" value="F:zinc ion binding"/>
    <property type="evidence" value="ECO:0007669"/>
    <property type="project" value="UniProtKB-KW"/>
</dbReference>
<comment type="catalytic activity">
    <reaction evidence="1">
        <text>S-ubiquitinyl-[E2 ubiquitin-conjugating enzyme]-L-cysteine + [acceptor protein]-L-lysine = [E2 ubiquitin-conjugating enzyme]-L-cysteine + N(6)-ubiquitinyl-[acceptor protein]-L-lysine.</text>
        <dbReference type="EC" id="2.3.2.27"/>
    </reaction>
</comment>
<name>A0A438MTB2_EXOME</name>
<reference evidence="18 19" key="1">
    <citation type="submission" date="2017-03" db="EMBL/GenBank/DDBJ databases">
        <title>Genomes of endolithic fungi from Antarctica.</title>
        <authorList>
            <person name="Coleine C."/>
            <person name="Masonjones S."/>
            <person name="Stajich J.E."/>
        </authorList>
    </citation>
    <scope>NUCLEOTIDE SEQUENCE [LARGE SCALE GENOMIC DNA]</scope>
    <source>
        <strain evidence="18 19">CCFEE 6314</strain>
    </source>
</reference>
<evidence type="ECO:0000256" key="7">
    <source>
        <dbReference type="ARBA" id="ARBA00022723"/>
    </source>
</evidence>
<feature type="transmembrane region" description="Helical" evidence="15">
    <location>
        <begin position="372"/>
        <end position="394"/>
    </location>
</feature>
<dbReference type="VEuPathDB" id="FungiDB:PV10_04550"/>
<dbReference type="InterPro" id="IPR036005">
    <property type="entry name" value="Creatinase/aminopeptidase-like"/>
</dbReference>
<dbReference type="Proteomes" id="UP000288859">
    <property type="component" value="Unassembled WGS sequence"/>
</dbReference>
<keyword evidence="11 15" id="KW-1133">Transmembrane helix</keyword>